<dbReference type="Pfam" id="PF02518">
    <property type="entry name" value="HATPase_c"/>
    <property type="match status" value="1"/>
</dbReference>
<comment type="caution">
    <text evidence="9">The sequence shown here is derived from an EMBL/GenBank/DDBJ whole genome shotgun (WGS) entry which is preliminary data.</text>
</comment>
<protein>
    <recommendedName>
        <fullName evidence="3">histidine kinase</fullName>
        <ecNumber evidence="3">2.7.13.3</ecNumber>
    </recommendedName>
</protein>
<name>A0A1L8TR57_9ENTE</name>
<evidence type="ECO:0000313" key="10">
    <source>
        <dbReference type="Proteomes" id="UP000182077"/>
    </source>
</evidence>
<keyword evidence="5" id="KW-0808">Transferase</keyword>
<keyword evidence="6" id="KW-0418">Kinase</keyword>
<keyword evidence="10" id="KW-1185">Reference proteome</keyword>
<dbReference type="SUPFAM" id="SSF55874">
    <property type="entry name" value="ATPase domain of HSP90 chaperone/DNA topoisomerase II/histidine kinase"/>
    <property type="match status" value="1"/>
</dbReference>
<comment type="subcellular location">
    <subcellularLocation>
        <location evidence="2">Membrane</location>
    </subcellularLocation>
</comment>
<evidence type="ECO:0000313" key="9">
    <source>
        <dbReference type="EMBL" id="OJG46668.1"/>
    </source>
</evidence>
<comment type="catalytic activity">
    <reaction evidence="1">
        <text>ATP + protein L-histidine = ADP + protein N-phospho-L-histidine.</text>
        <dbReference type="EC" id="2.7.13.3"/>
    </reaction>
</comment>
<dbReference type="InterPro" id="IPR005467">
    <property type="entry name" value="His_kinase_dom"/>
</dbReference>
<feature type="domain" description="Histidine kinase" evidence="8">
    <location>
        <begin position="1"/>
        <end position="110"/>
    </location>
</feature>
<gene>
    <name evidence="9" type="ORF">RV04_GL001096</name>
</gene>
<dbReference type="Proteomes" id="UP000182077">
    <property type="component" value="Unassembled WGS sequence"/>
</dbReference>
<evidence type="ECO:0000256" key="3">
    <source>
        <dbReference type="ARBA" id="ARBA00012438"/>
    </source>
</evidence>
<dbReference type="GO" id="GO:0016020">
    <property type="term" value="C:membrane"/>
    <property type="evidence" value="ECO:0007669"/>
    <property type="project" value="UniProtKB-SubCell"/>
</dbReference>
<dbReference type="FunFam" id="3.30.565.10:FF:000006">
    <property type="entry name" value="Sensor histidine kinase WalK"/>
    <property type="match status" value="1"/>
</dbReference>
<dbReference type="STRING" id="249189.RV04_GL001096"/>
<dbReference type="EMBL" id="JXKQ01000002">
    <property type="protein sequence ID" value="OJG46668.1"/>
    <property type="molecule type" value="Genomic_DNA"/>
</dbReference>
<dbReference type="Gene3D" id="3.30.565.10">
    <property type="entry name" value="Histidine kinase-like ATPase, C-terminal domain"/>
    <property type="match status" value="1"/>
</dbReference>
<dbReference type="EC" id="2.7.13.3" evidence="3"/>
<keyword evidence="4" id="KW-0597">Phosphoprotein</keyword>
<dbReference type="GO" id="GO:0000155">
    <property type="term" value="F:phosphorelay sensor kinase activity"/>
    <property type="evidence" value="ECO:0007669"/>
    <property type="project" value="TreeGrafter"/>
</dbReference>
<evidence type="ECO:0000256" key="5">
    <source>
        <dbReference type="ARBA" id="ARBA00022679"/>
    </source>
</evidence>
<reference evidence="9 10" key="1">
    <citation type="submission" date="2014-12" db="EMBL/GenBank/DDBJ databases">
        <title>Draft genome sequences of 29 type strains of Enterococci.</title>
        <authorList>
            <person name="Zhong Z."/>
            <person name="Sun Z."/>
            <person name="Liu W."/>
            <person name="Zhang W."/>
            <person name="Zhang H."/>
        </authorList>
    </citation>
    <scope>NUCLEOTIDE SEQUENCE [LARGE SCALE GENOMIC DNA]</scope>
    <source>
        <strain evidence="9 10">DSM 17122</strain>
    </source>
</reference>
<dbReference type="AlphaFoldDB" id="A0A1L8TR57"/>
<evidence type="ECO:0000259" key="8">
    <source>
        <dbReference type="PROSITE" id="PS50109"/>
    </source>
</evidence>
<accession>A0A1L8TR57</accession>
<proteinExistence type="predicted"/>
<evidence type="ECO:0000256" key="7">
    <source>
        <dbReference type="ARBA" id="ARBA00023012"/>
    </source>
</evidence>
<dbReference type="PANTHER" id="PTHR43547:SF2">
    <property type="entry name" value="HYBRID SIGNAL TRANSDUCTION HISTIDINE KINASE C"/>
    <property type="match status" value="1"/>
</dbReference>
<dbReference type="PRINTS" id="PR00344">
    <property type="entry name" value="BCTRLSENSOR"/>
</dbReference>
<keyword evidence="7" id="KW-0902">Two-component regulatory system</keyword>
<dbReference type="PROSITE" id="PS50109">
    <property type="entry name" value="HIS_KIN"/>
    <property type="match status" value="1"/>
</dbReference>
<evidence type="ECO:0000256" key="2">
    <source>
        <dbReference type="ARBA" id="ARBA00004370"/>
    </source>
</evidence>
<evidence type="ECO:0000256" key="1">
    <source>
        <dbReference type="ARBA" id="ARBA00000085"/>
    </source>
</evidence>
<organism evidence="9 10">
    <name type="scientific">Enterococcus hermanniensis</name>
    <dbReference type="NCBI Taxonomy" id="249189"/>
    <lineage>
        <taxon>Bacteria</taxon>
        <taxon>Bacillati</taxon>
        <taxon>Bacillota</taxon>
        <taxon>Bacilli</taxon>
        <taxon>Lactobacillales</taxon>
        <taxon>Enterococcaceae</taxon>
        <taxon>Enterococcus</taxon>
    </lineage>
</organism>
<dbReference type="PANTHER" id="PTHR43547">
    <property type="entry name" value="TWO-COMPONENT HISTIDINE KINASE"/>
    <property type="match status" value="1"/>
</dbReference>
<dbReference type="SMART" id="SM00387">
    <property type="entry name" value="HATPase_c"/>
    <property type="match status" value="1"/>
</dbReference>
<dbReference type="InterPro" id="IPR004358">
    <property type="entry name" value="Sig_transdc_His_kin-like_C"/>
</dbReference>
<evidence type="ECO:0000256" key="6">
    <source>
        <dbReference type="ARBA" id="ARBA00022777"/>
    </source>
</evidence>
<evidence type="ECO:0000256" key="4">
    <source>
        <dbReference type="ARBA" id="ARBA00022553"/>
    </source>
</evidence>
<dbReference type="InterPro" id="IPR036890">
    <property type="entry name" value="HATPase_C_sf"/>
</dbReference>
<dbReference type="InterPro" id="IPR003594">
    <property type="entry name" value="HATPase_dom"/>
</dbReference>
<sequence>MDENILGIIWRNLLSNAIKFSDNEGEISLKQWSTHKEIIVEITDSGIGMDKKTLNHLFDKFYQADTSRAQQGNGLGLALVKRVLDIVEGTITCSSILGEGSKFIVRIPLK</sequence>